<dbReference type="AlphaFoldDB" id="A0A0K2U598"/>
<dbReference type="InterPro" id="IPR013642">
    <property type="entry name" value="CLCA_N"/>
</dbReference>
<organism evidence="5">
    <name type="scientific">Lepeophtheirus salmonis</name>
    <name type="common">Salmon louse</name>
    <name type="synonym">Caligus salmonis</name>
    <dbReference type="NCBI Taxonomy" id="72036"/>
    <lineage>
        <taxon>Eukaryota</taxon>
        <taxon>Metazoa</taxon>
        <taxon>Ecdysozoa</taxon>
        <taxon>Arthropoda</taxon>
        <taxon>Crustacea</taxon>
        <taxon>Multicrustacea</taxon>
        <taxon>Hexanauplia</taxon>
        <taxon>Copepoda</taxon>
        <taxon>Siphonostomatoida</taxon>
        <taxon>Caligidae</taxon>
        <taxon>Lepeophtheirus</taxon>
    </lineage>
</organism>
<evidence type="ECO:0000256" key="3">
    <source>
        <dbReference type="SAM" id="SignalP"/>
    </source>
</evidence>
<keyword evidence="2" id="KW-0812">Transmembrane</keyword>
<feature type="signal peptide" evidence="3">
    <location>
        <begin position="1"/>
        <end position="18"/>
    </location>
</feature>
<dbReference type="Gene3D" id="3.40.50.410">
    <property type="entry name" value="von Willebrand factor, type A domain"/>
    <property type="match status" value="1"/>
</dbReference>
<dbReference type="PROSITE" id="PS50234">
    <property type="entry name" value="VWFA"/>
    <property type="match status" value="1"/>
</dbReference>
<keyword evidence="2" id="KW-1133">Transmembrane helix</keyword>
<dbReference type="GO" id="GO:0032991">
    <property type="term" value="C:protein-containing complex"/>
    <property type="evidence" value="ECO:0007669"/>
    <property type="project" value="UniProtKB-ARBA"/>
</dbReference>
<keyword evidence="2" id="KW-0472">Membrane</keyword>
<feature type="chain" id="PRO_5005488378" evidence="3">
    <location>
        <begin position="19"/>
        <end position="1251"/>
    </location>
</feature>
<evidence type="ECO:0000256" key="1">
    <source>
        <dbReference type="SAM" id="MobiDB-lite"/>
    </source>
</evidence>
<evidence type="ECO:0000313" key="5">
    <source>
        <dbReference type="EMBL" id="CDW33230.1"/>
    </source>
</evidence>
<dbReference type="EMBL" id="HACA01015869">
    <property type="protein sequence ID" value="CDW33230.1"/>
    <property type="molecule type" value="Transcribed_RNA"/>
</dbReference>
<evidence type="ECO:0000259" key="4">
    <source>
        <dbReference type="PROSITE" id="PS50234"/>
    </source>
</evidence>
<dbReference type="InterPro" id="IPR036465">
    <property type="entry name" value="vWFA_dom_sf"/>
</dbReference>
<feature type="domain" description="VWFA" evidence="4">
    <location>
        <begin position="233"/>
        <end position="415"/>
    </location>
</feature>
<dbReference type="InterPro" id="IPR002035">
    <property type="entry name" value="VWF_A"/>
</dbReference>
<dbReference type="InterPro" id="IPR013783">
    <property type="entry name" value="Ig-like_fold"/>
</dbReference>
<feature type="compositionally biased region" description="Low complexity" evidence="1">
    <location>
        <begin position="1052"/>
        <end position="1073"/>
    </location>
</feature>
<feature type="region of interest" description="Disordered" evidence="1">
    <location>
        <begin position="1052"/>
        <end position="1165"/>
    </location>
</feature>
<accession>A0A0K2U598</accession>
<feature type="compositionally biased region" description="Low complexity" evidence="1">
    <location>
        <begin position="1133"/>
        <end position="1147"/>
    </location>
</feature>
<keyword evidence="3" id="KW-0732">Signal</keyword>
<name>A0A0K2U598_LEPSM</name>
<dbReference type="OrthoDB" id="6353077at2759"/>
<dbReference type="Gene3D" id="2.60.40.10">
    <property type="entry name" value="Immunoglobulins"/>
    <property type="match status" value="1"/>
</dbReference>
<proteinExistence type="predicted"/>
<dbReference type="Pfam" id="PF08434">
    <property type="entry name" value="CLCA"/>
    <property type="match status" value="1"/>
</dbReference>
<sequence>MNHRVICLLYLFPFLADGTLTQTRIKLNPLTGGYENISVIVSSELPPEKCPQILDKIKFSLTEASRSLHQSLDERVFFGLINIVVPESWTASHCQTPLSDAHPISSKRPDIIIGVDHPIKKNDPWTQQSLGCSQPGDFIYIPHTFLKHNRTGSASTHRRMAQEIRDQWLKYRYGVFSSIDSDNYNSITSTHHALCQGISVRNVIRGHSDMIGHNSKKEFVSPVFRISRHASPKYVLVVENSKAMNDGHHWNFIRTALKKLLKKDFPDYVRIGLVLFNDGAHILHTVEFLKNSRDDISRLIPREYSLSPNRGSCIRCGVIKAIEALQTTGTTVGASLIILSQGKSTGLSNLELKELLHLGVKHRLQMFSISVTTSHPTDISLNMELLAHKTGGLSFIITDESGSKRPSFKTYVDLVESFREIQTRTTDNGPYLIHEKDCKPFDGSVRFESGSFVIDKFIGNATSFSVFAMHPAYSKNGHIKSISIQDRRGDISKTLADDQESFNILSLHNVHFREEQNIGMNWTYSLERIPSDTNENAHFVLVTSRPRVKDEDIKVTFFTNVDEHSFRVSPENPVQLFAEVKLNQVPVMDASVVVEIRAINQSGYLMSPIRIRLLDNGNGDPDVQINDGIYSRYLTDFSGGEGRYTITVFVDDNEGRAFSFQRENNPKVYYCCNRKEEEYNILNMKLGTFSRIIKGNSFRIPYILYNGADVIPPSRILDLKVEAIADSQELEFSWTAPGDDYDSGKVTSYRLHSCKMAEELYINLNRTRVVDGFTASKGAGDIENHKIKIEELDTTMYYALVAVDESGNVGLVSNIKKGFIASPLAVIGHNEHIMDKDSSILDGKTISQGHHLFRGVVEPDKALLYIVIGIAGFIVICIILILIIVFSYRRKKIIHSDRELSSVNSVIGDTMRSMGVSTGRSEESTHSPGYSVVCDEHDLIRNIDTETKGFLESSAVVVNSSSSTQFSNGKYENQLAPRENTYGYIGGTYGWTELHNPYVTSNTLPSYREYQNTYVPNYENPSRDPKSNIPMYAKPIPKSERIPTSFSDTFGLPTANSSSTTNTLLLSQPSTPTKNSEEITITRGMTALNTPAISKEKKSILKKPKAIEEELRSGGGASSTSSSCTSKDQIERSSQSSQVSFSDQDNNSGKENPSPDQINLCPPSPSDNIYLETSFEYQEQQEALKKLNPPSLSAVSSYINIGEAPLIPSSTSAALSFSNTSSLVVCNDSSNLDNFDNTLTLDKRIRNITQV</sequence>
<feature type="compositionally biased region" description="Basic and acidic residues" evidence="1">
    <location>
        <begin position="1094"/>
        <end position="1112"/>
    </location>
</feature>
<feature type="transmembrane region" description="Helical" evidence="2">
    <location>
        <begin position="862"/>
        <end position="888"/>
    </location>
</feature>
<evidence type="ECO:0000256" key="2">
    <source>
        <dbReference type="SAM" id="Phobius"/>
    </source>
</evidence>
<dbReference type="SUPFAM" id="SSF53300">
    <property type="entry name" value="vWA-like"/>
    <property type="match status" value="1"/>
</dbReference>
<reference evidence="5" key="1">
    <citation type="submission" date="2014-05" db="EMBL/GenBank/DDBJ databases">
        <authorList>
            <person name="Chronopoulou M."/>
        </authorList>
    </citation>
    <scope>NUCLEOTIDE SEQUENCE</scope>
    <source>
        <tissue evidence="5">Whole organism</tissue>
    </source>
</reference>
<protein>
    <submittedName>
        <fullName evidence="5">Epithelial chloride channel proteinlike [Acyrthosiphon pisum]</fullName>
    </submittedName>
</protein>